<dbReference type="PROSITE" id="PS00061">
    <property type="entry name" value="ADH_SHORT"/>
    <property type="match status" value="1"/>
</dbReference>
<sequence length="142" mass="14916">MFEVNVKSSFMLCQETVPEMEKRGSGAIIIVSSIAGLVPFEFIGAYSITKSALLGMVKALAPELAKLNIRINGLAPGIIKTKFSKALMGDPSAAEYALAKIPLGRFGEPEDCAGAASFLVSDDSKYITGENIVIAGGTTSRL</sequence>
<keyword evidence="3" id="KW-0812">Transmembrane</keyword>
<dbReference type="InterPro" id="IPR002347">
    <property type="entry name" value="SDR_fam"/>
</dbReference>
<dbReference type="PANTHER" id="PTHR43943:SF2">
    <property type="entry name" value="DEHYDROGENASE_REDUCTASE 4"/>
    <property type="match status" value="1"/>
</dbReference>
<dbReference type="GO" id="GO:0004090">
    <property type="term" value="F:carbonyl reductase (NADPH) activity"/>
    <property type="evidence" value="ECO:0007669"/>
    <property type="project" value="TreeGrafter"/>
</dbReference>
<comment type="caution">
    <text evidence="4">The sequence shown here is derived from an EMBL/GenBank/DDBJ whole genome shotgun (WGS) entry which is preliminary data.</text>
</comment>
<evidence type="ECO:0000256" key="2">
    <source>
        <dbReference type="ARBA" id="ARBA00023002"/>
    </source>
</evidence>
<dbReference type="EMBL" id="CAXITT010000073">
    <property type="protein sequence ID" value="CAL1530675.1"/>
    <property type="molecule type" value="Genomic_DNA"/>
</dbReference>
<keyword evidence="5" id="KW-1185">Reference proteome</keyword>
<dbReference type="Gene3D" id="3.40.50.720">
    <property type="entry name" value="NAD(P)-binding Rossmann-like Domain"/>
    <property type="match status" value="1"/>
</dbReference>
<keyword evidence="2" id="KW-0560">Oxidoreductase</keyword>
<evidence type="ECO:0000256" key="1">
    <source>
        <dbReference type="ARBA" id="ARBA00006484"/>
    </source>
</evidence>
<gene>
    <name evidence="4" type="ORF">GSLYS_00004800001</name>
</gene>
<feature type="transmembrane region" description="Helical" evidence="3">
    <location>
        <begin position="27"/>
        <end position="48"/>
    </location>
</feature>
<dbReference type="InterPro" id="IPR020904">
    <property type="entry name" value="Sc_DH/Rdtase_CS"/>
</dbReference>
<protein>
    <submittedName>
        <fullName evidence="4">Uncharacterized protein</fullName>
    </submittedName>
</protein>
<dbReference type="Pfam" id="PF13561">
    <property type="entry name" value="adh_short_C2"/>
    <property type="match status" value="1"/>
</dbReference>
<evidence type="ECO:0000313" key="4">
    <source>
        <dbReference type="EMBL" id="CAL1530675.1"/>
    </source>
</evidence>
<dbReference type="InterPro" id="IPR036291">
    <property type="entry name" value="NAD(P)-bd_dom_sf"/>
</dbReference>
<dbReference type="PANTHER" id="PTHR43943">
    <property type="entry name" value="DEHYDROGENASE/REDUCTASE (SDR FAMILY) MEMBER 4"/>
    <property type="match status" value="1"/>
</dbReference>
<evidence type="ECO:0000313" key="5">
    <source>
        <dbReference type="Proteomes" id="UP001497497"/>
    </source>
</evidence>
<dbReference type="SUPFAM" id="SSF51735">
    <property type="entry name" value="NAD(P)-binding Rossmann-fold domains"/>
    <property type="match status" value="1"/>
</dbReference>
<dbReference type="PRINTS" id="PR00081">
    <property type="entry name" value="GDHRDH"/>
</dbReference>
<dbReference type="Proteomes" id="UP001497497">
    <property type="component" value="Unassembled WGS sequence"/>
</dbReference>
<dbReference type="AlphaFoldDB" id="A0AAV2HAC0"/>
<keyword evidence="3" id="KW-0472">Membrane</keyword>
<accession>A0AAV2HAC0</accession>
<organism evidence="4 5">
    <name type="scientific">Lymnaea stagnalis</name>
    <name type="common">Great pond snail</name>
    <name type="synonym">Helix stagnalis</name>
    <dbReference type="NCBI Taxonomy" id="6523"/>
    <lineage>
        <taxon>Eukaryota</taxon>
        <taxon>Metazoa</taxon>
        <taxon>Spiralia</taxon>
        <taxon>Lophotrochozoa</taxon>
        <taxon>Mollusca</taxon>
        <taxon>Gastropoda</taxon>
        <taxon>Heterobranchia</taxon>
        <taxon>Euthyneura</taxon>
        <taxon>Panpulmonata</taxon>
        <taxon>Hygrophila</taxon>
        <taxon>Lymnaeoidea</taxon>
        <taxon>Lymnaeidae</taxon>
        <taxon>Lymnaea</taxon>
    </lineage>
</organism>
<name>A0AAV2HAC0_LYMST</name>
<keyword evidence="3" id="KW-1133">Transmembrane helix</keyword>
<proteinExistence type="inferred from homology"/>
<evidence type="ECO:0000256" key="3">
    <source>
        <dbReference type="SAM" id="Phobius"/>
    </source>
</evidence>
<reference evidence="4 5" key="1">
    <citation type="submission" date="2024-04" db="EMBL/GenBank/DDBJ databases">
        <authorList>
            <consortium name="Genoscope - CEA"/>
            <person name="William W."/>
        </authorList>
    </citation>
    <scope>NUCLEOTIDE SEQUENCE [LARGE SCALE GENOMIC DNA]</scope>
</reference>
<comment type="similarity">
    <text evidence="1">Belongs to the short-chain dehydrogenases/reductases (SDR) family.</text>
</comment>